<evidence type="ECO:0000256" key="1">
    <source>
        <dbReference type="ARBA" id="ARBA00010618"/>
    </source>
</evidence>
<dbReference type="GO" id="GO:0003723">
    <property type="term" value="F:RNA binding"/>
    <property type="evidence" value="ECO:0007669"/>
    <property type="project" value="InterPro"/>
</dbReference>
<proteinExistence type="inferred from homology"/>
<keyword evidence="2 6" id="KW-0689">Ribosomal protein</keyword>
<dbReference type="NCBIfam" id="TIGR01080">
    <property type="entry name" value="rplX_A_E"/>
    <property type="match status" value="1"/>
</dbReference>
<comment type="caution">
    <text evidence="6">The sequence shown here is derived from an EMBL/GenBank/DDBJ whole genome shotgun (WGS) entry which is preliminary data.</text>
</comment>
<evidence type="ECO:0000256" key="2">
    <source>
        <dbReference type="ARBA" id="ARBA00022980"/>
    </source>
</evidence>
<comment type="similarity">
    <text evidence="1">Belongs to the universal ribosomal protein uL24 family.</text>
</comment>
<accession>A0A1F2PBP1</accession>
<evidence type="ECO:0000313" key="6">
    <source>
        <dbReference type="EMBL" id="OFV68465.1"/>
    </source>
</evidence>
<dbReference type="Proteomes" id="UP000186940">
    <property type="component" value="Unassembled WGS sequence"/>
</dbReference>
<keyword evidence="3" id="KW-0687">Ribonucleoprotein</keyword>
<dbReference type="Gene3D" id="2.30.30.30">
    <property type="match status" value="1"/>
</dbReference>
<dbReference type="STRING" id="1838285.SCAL_000141"/>
<protein>
    <recommendedName>
        <fullName evidence="4 5">50S ribosomal protein L24</fullName>
    </recommendedName>
</protein>
<dbReference type="InterPro" id="IPR008991">
    <property type="entry name" value="Translation_prot_SH3-like_sf"/>
</dbReference>
<dbReference type="SUPFAM" id="SSF50104">
    <property type="entry name" value="Translation proteins SH3-like domain"/>
    <property type="match status" value="1"/>
</dbReference>
<dbReference type="GO" id="GO:0015934">
    <property type="term" value="C:large ribosomal subunit"/>
    <property type="evidence" value="ECO:0007669"/>
    <property type="project" value="UniProtKB-UniRule"/>
</dbReference>
<evidence type="ECO:0000256" key="5">
    <source>
        <dbReference type="NCBIfam" id="TIGR01080"/>
    </source>
</evidence>
<dbReference type="GO" id="GO:0006412">
    <property type="term" value="P:translation"/>
    <property type="evidence" value="ECO:0007669"/>
    <property type="project" value="UniProtKB-UniRule"/>
</dbReference>
<dbReference type="InterPro" id="IPR014722">
    <property type="entry name" value="Rib_uL2_dom2"/>
</dbReference>
<evidence type="ECO:0000256" key="4">
    <source>
        <dbReference type="ARBA" id="ARBA00035478"/>
    </source>
</evidence>
<evidence type="ECO:0000313" key="7">
    <source>
        <dbReference type="Proteomes" id="UP000186940"/>
    </source>
</evidence>
<dbReference type="AlphaFoldDB" id="A0A1F2PBP1"/>
<dbReference type="InterPro" id="IPR005756">
    <property type="entry name" value="Ribosomal_uL24_euk/arc"/>
</dbReference>
<keyword evidence="7" id="KW-1185">Reference proteome</keyword>
<organism evidence="6 7">
    <name type="scientific">Candidatus Syntropharchaeum caldarium</name>
    <dbReference type="NCBI Taxonomy" id="1838285"/>
    <lineage>
        <taxon>Archaea</taxon>
        <taxon>Methanobacteriati</taxon>
        <taxon>Methanobacteriota</taxon>
        <taxon>Stenosarchaea group</taxon>
        <taxon>Methanomicrobia</taxon>
        <taxon>Methanosarcinales</taxon>
        <taxon>ANME-2 cluster</taxon>
        <taxon>Candidatus Syntropharchaeum</taxon>
    </lineage>
</organism>
<sequence length="76" mass="8545">MRKGDTVKLMRGANRNHTGTVRMVDLKRGKITVEGLTVTKADLTEVAKPIEPSNVMITKLDLSDKERVAILERNKR</sequence>
<dbReference type="Pfam" id="PF16906">
    <property type="entry name" value="Ribosomal_L26"/>
    <property type="match status" value="1"/>
</dbReference>
<name>A0A1F2PBP1_9EURY</name>
<gene>
    <name evidence="6" type="ORF">SCAL_000141</name>
</gene>
<dbReference type="EMBL" id="LYOS01000001">
    <property type="protein sequence ID" value="OFV68465.1"/>
    <property type="molecule type" value="Genomic_DNA"/>
</dbReference>
<evidence type="ECO:0000256" key="3">
    <source>
        <dbReference type="ARBA" id="ARBA00023274"/>
    </source>
</evidence>
<dbReference type="InterPro" id="IPR041988">
    <property type="entry name" value="Ribosomal_uL24_KOW"/>
</dbReference>
<dbReference type="PANTHER" id="PTHR11143">
    <property type="entry name" value="60S RIBOSOMAL PROTEIN L26 FAMILY MEMBER"/>
    <property type="match status" value="1"/>
</dbReference>
<reference evidence="6" key="1">
    <citation type="submission" date="2016-05" db="EMBL/GenBank/DDBJ databases">
        <title>Microbial consortia oxidize butane by reversing methanogenesis.</title>
        <authorList>
            <person name="Laso-Perez R."/>
            <person name="Richter M."/>
            <person name="Wegener G."/>
            <person name="Musat F."/>
        </authorList>
    </citation>
    <scope>NUCLEOTIDE SEQUENCE [LARGE SCALE GENOMIC DNA]</scope>
    <source>
        <strain evidence="6">BOX2</strain>
    </source>
</reference>
<dbReference type="PATRIC" id="fig|1838285.3.peg.145"/>
<dbReference type="GO" id="GO:0003735">
    <property type="term" value="F:structural constituent of ribosome"/>
    <property type="evidence" value="ECO:0007669"/>
    <property type="project" value="UniProtKB-UniRule"/>
</dbReference>
<dbReference type="CDD" id="cd06089">
    <property type="entry name" value="KOW_RPL26"/>
    <property type="match status" value="1"/>
</dbReference>